<name>A0A268S4J5_SHOCL</name>
<protein>
    <submittedName>
        <fullName evidence="2">Uncharacterized protein</fullName>
    </submittedName>
</protein>
<evidence type="ECO:0000313" key="3">
    <source>
        <dbReference type="Proteomes" id="UP000216133"/>
    </source>
</evidence>
<reference evidence="3 4" key="1">
    <citation type="submission" date="2017-07" db="EMBL/GenBank/DDBJ databases">
        <title>Isolation and whole genome analysis of endospore-forming bacteria from heroin.</title>
        <authorList>
            <person name="Kalinowski J."/>
            <person name="Ahrens B."/>
            <person name="Al-Dilaimi A."/>
            <person name="Winkler A."/>
            <person name="Wibberg D."/>
            <person name="Schleenbecker U."/>
            <person name="Ruckert C."/>
            <person name="Wolfel R."/>
            <person name="Grass G."/>
        </authorList>
    </citation>
    <scope>NUCLEOTIDE SEQUENCE [LARGE SCALE GENOMIC DNA]</scope>
    <source>
        <strain evidence="2 3">7523-2</strain>
        <strain evidence="1 4">7539</strain>
    </source>
</reference>
<evidence type="ECO:0000313" key="2">
    <source>
        <dbReference type="EMBL" id="PAF27419.1"/>
    </source>
</evidence>
<comment type="caution">
    <text evidence="2">The sequence shown here is derived from an EMBL/GenBank/DDBJ whole genome shotgun (WGS) entry which is preliminary data.</text>
</comment>
<dbReference type="EMBL" id="NPCC01000031">
    <property type="protein sequence ID" value="PAE87673.1"/>
    <property type="molecule type" value="Genomic_DNA"/>
</dbReference>
<proteinExistence type="predicted"/>
<sequence>MKNSKAVVVEVRSSMNDNVVISFETSDQSVNIISAGFARICDLLKINRVQAESRYYVTSLTR</sequence>
<dbReference type="AlphaFoldDB" id="A0A268S4J5"/>
<accession>A0A268S4J5</accession>
<dbReference type="EMBL" id="NPBS01000014">
    <property type="protein sequence ID" value="PAF27419.1"/>
    <property type="molecule type" value="Genomic_DNA"/>
</dbReference>
<evidence type="ECO:0000313" key="4">
    <source>
        <dbReference type="Proteomes" id="UP000216207"/>
    </source>
</evidence>
<dbReference type="Proteomes" id="UP000216133">
    <property type="component" value="Unassembled WGS sequence"/>
</dbReference>
<dbReference type="RefSeq" id="WP_062750852.1">
    <property type="nucleotide sequence ID" value="NZ_NPBS01000014.1"/>
</dbReference>
<dbReference type="Proteomes" id="UP000216207">
    <property type="component" value="Unassembled WGS sequence"/>
</dbReference>
<gene>
    <name evidence="2" type="ORF">CHH61_03620</name>
    <name evidence="1" type="ORF">CHH72_17045</name>
</gene>
<organism evidence="2 3">
    <name type="scientific">Shouchella clausii</name>
    <name type="common">Alkalihalobacillus clausii</name>
    <dbReference type="NCBI Taxonomy" id="79880"/>
    <lineage>
        <taxon>Bacteria</taxon>
        <taxon>Bacillati</taxon>
        <taxon>Bacillota</taxon>
        <taxon>Bacilli</taxon>
        <taxon>Bacillales</taxon>
        <taxon>Bacillaceae</taxon>
        <taxon>Shouchella</taxon>
    </lineage>
</organism>
<evidence type="ECO:0000313" key="1">
    <source>
        <dbReference type="EMBL" id="PAE87673.1"/>
    </source>
</evidence>